<keyword evidence="2" id="KW-0645">Protease</keyword>
<keyword evidence="1" id="KW-0812">Transmembrane</keyword>
<accession>A0A4Y6R9T1</accession>
<keyword evidence="3" id="KW-1185">Reference proteome</keyword>
<sequence length="193" mass="21038">MFRATMRAGSPPGLLMQVRSSHDLSSPDDEQAAPPVLRLALAGLGWGLLTCMLCFAILFLTKWLLPPAYWGAHTGLAKFKHEMSLPLLVFWVVIYSPILETFLGQLLPLEILKRLGASRQLSIFIGALLWAIVHFISGGLLHAIVALGSGAMFSFVYLRYRAPGVAVAYATTTFSRACNNIAVLVAVFYGLDT</sequence>
<dbReference type="AlphaFoldDB" id="A0A4Y6R9T1"/>
<dbReference type="OrthoDB" id="8703247at2"/>
<gene>
    <name evidence="2" type="ORF">FJQ89_04190</name>
</gene>
<name>A0A4Y6R9T1_9BURK</name>
<proteinExistence type="predicted"/>
<feature type="transmembrane region" description="Helical" evidence="1">
    <location>
        <begin position="85"/>
        <end position="109"/>
    </location>
</feature>
<feature type="transmembrane region" description="Helical" evidence="1">
    <location>
        <begin position="167"/>
        <end position="191"/>
    </location>
</feature>
<feature type="transmembrane region" description="Helical" evidence="1">
    <location>
        <begin position="39"/>
        <end position="65"/>
    </location>
</feature>
<dbReference type="GO" id="GO:0008237">
    <property type="term" value="F:metallopeptidase activity"/>
    <property type="evidence" value="ECO:0007669"/>
    <property type="project" value="UniProtKB-KW"/>
</dbReference>
<reference evidence="2 3" key="1">
    <citation type="submission" date="2019-06" db="EMBL/GenBank/DDBJ databases">
        <title>Complete genome sequence of Janthinobacterium sp. SNU WT3 isolated from diseased rainbow trout.</title>
        <authorList>
            <person name="Oh W.T."/>
            <person name="Park S.C."/>
        </authorList>
    </citation>
    <scope>NUCLEOTIDE SEQUENCE [LARGE SCALE GENOMIC DNA]</scope>
    <source>
        <strain evidence="2 3">SNU WT3</strain>
    </source>
</reference>
<organism evidence="2 3">
    <name type="scientific">Janthinobacterium tructae</name>
    <dbReference type="NCBI Taxonomy" id="2590869"/>
    <lineage>
        <taxon>Bacteria</taxon>
        <taxon>Pseudomonadati</taxon>
        <taxon>Pseudomonadota</taxon>
        <taxon>Betaproteobacteria</taxon>
        <taxon>Burkholderiales</taxon>
        <taxon>Oxalobacteraceae</taxon>
        <taxon>Janthinobacterium</taxon>
    </lineage>
</organism>
<dbReference type="KEGG" id="jas:FJQ89_04190"/>
<dbReference type="EMBL" id="CP041185">
    <property type="protein sequence ID" value="QDG69702.1"/>
    <property type="molecule type" value="Genomic_DNA"/>
</dbReference>
<feature type="transmembrane region" description="Helical" evidence="1">
    <location>
        <begin position="121"/>
        <end position="147"/>
    </location>
</feature>
<evidence type="ECO:0000256" key="1">
    <source>
        <dbReference type="SAM" id="Phobius"/>
    </source>
</evidence>
<evidence type="ECO:0000313" key="2">
    <source>
        <dbReference type="EMBL" id="QDG69702.1"/>
    </source>
</evidence>
<dbReference type="Proteomes" id="UP000316665">
    <property type="component" value="Chromosome"/>
</dbReference>
<keyword evidence="1" id="KW-0472">Membrane</keyword>
<keyword evidence="2" id="KW-0378">Hydrolase</keyword>
<dbReference type="GO" id="GO:0006508">
    <property type="term" value="P:proteolysis"/>
    <property type="evidence" value="ECO:0007669"/>
    <property type="project" value="UniProtKB-KW"/>
</dbReference>
<keyword evidence="1" id="KW-1133">Transmembrane helix</keyword>
<protein>
    <submittedName>
        <fullName evidence="2">CPBP family intramembrane metalloprotease</fullName>
    </submittedName>
</protein>
<keyword evidence="2" id="KW-0482">Metalloprotease</keyword>
<evidence type="ECO:0000313" key="3">
    <source>
        <dbReference type="Proteomes" id="UP000316665"/>
    </source>
</evidence>